<accession>A0A7X6JE87</accession>
<dbReference type="Proteomes" id="UP000558475">
    <property type="component" value="Unassembled WGS sequence"/>
</dbReference>
<proteinExistence type="predicted"/>
<name>A0A7X6JE87_9HYPH</name>
<reference evidence="1 2" key="1">
    <citation type="submission" date="2020-04" db="EMBL/GenBank/DDBJ databases">
        <title>Whole genome sequencing of clinical and environmental type strains of Ochrobactrum.</title>
        <authorList>
            <person name="Dharne M."/>
        </authorList>
    </citation>
    <scope>NUCLEOTIDE SEQUENCE [LARGE SCALE GENOMIC DNA]</scope>
    <source>
        <strain evidence="1 2">DSM 13340</strain>
    </source>
</reference>
<protein>
    <submittedName>
        <fullName evidence="1">Uncharacterized protein</fullName>
    </submittedName>
</protein>
<evidence type="ECO:0000313" key="1">
    <source>
        <dbReference type="EMBL" id="NKW11355.1"/>
    </source>
</evidence>
<evidence type="ECO:0000313" key="2">
    <source>
        <dbReference type="Proteomes" id="UP000558475"/>
    </source>
</evidence>
<dbReference type="AlphaFoldDB" id="A0A7X6JE87"/>
<dbReference type="EMBL" id="JAAXZB010000005">
    <property type="protein sequence ID" value="NKW11355.1"/>
    <property type="molecule type" value="Genomic_DNA"/>
</dbReference>
<organism evidence="1 2">
    <name type="scientific">Brucella tritici</name>
    <dbReference type="NCBI Taxonomy" id="94626"/>
    <lineage>
        <taxon>Bacteria</taxon>
        <taxon>Pseudomonadati</taxon>
        <taxon>Pseudomonadota</taxon>
        <taxon>Alphaproteobacteria</taxon>
        <taxon>Hyphomicrobiales</taxon>
        <taxon>Brucellaceae</taxon>
        <taxon>Brucella/Ochrobactrum group</taxon>
        <taxon>Brucella</taxon>
    </lineage>
</organism>
<comment type="caution">
    <text evidence="1">The sequence shown here is derived from an EMBL/GenBank/DDBJ whole genome shotgun (WGS) entry which is preliminary data.</text>
</comment>
<sequence length="226" mass="24772">MVADSCRCGIEIRRDGYEKTILSALASATILGSTFTVSAAPVDLLAGHEDYSRVVGGMLQVKVCEDKSEYENLRVAAHSSARKLNMSVGETMYFAHQESERIIERAQLADQYANLRSSLCDLKRPAIAVSPMPTDFNETLKAKIVDAAIRDIAIESIALRMESANCGLSNDEMKIADQAVVDRQARLKAIGFDDEFLSVGAWTMPERAEILANDLGRIRPAMLSNN</sequence>
<gene>
    <name evidence="1" type="ORF">HGG76_27550</name>
</gene>